<comment type="caution">
    <text evidence="1">The sequence shown here is derived from an EMBL/GenBank/DDBJ whole genome shotgun (WGS) entry which is preliminary data.</text>
</comment>
<dbReference type="EMBL" id="AZAC01000005">
    <property type="protein sequence ID" value="KIX15016.1"/>
    <property type="molecule type" value="Genomic_DNA"/>
</dbReference>
<evidence type="ECO:0008006" key="3">
    <source>
        <dbReference type="Google" id="ProtNLM"/>
    </source>
</evidence>
<protein>
    <recommendedName>
        <fullName evidence="3">FeS cluster biogenesis domain-containing protein</fullName>
    </recommendedName>
</protein>
<accession>A0A0D2JH27</accession>
<proteinExistence type="predicted"/>
<dbReference type="RefSeq" id="WP_044347226.1">
    <property type="nucleotide sequence ID" value="NZ_AZAC01000005.1"/>
</dbReference>
<sequence length="95" mass="11091">MFTISDKALNRLENYLREKSLSGMIRISAQRDDSGSRLVMSLDAPKQEDDQYHFHKTTFLINKKLVREVGEIRIDFIDREDTQAYLISSSRILPN</sequence>
<gene>
    <name evidence="1" type="ORF">X474_05525</name>
</gene>
<dbReference type="STRING" id="1429043.X474_05525"/>
<dbReference type="Proteomes" id="UP000032233">
    <property type="component" value="Unassembled WGS sequence"/>
</dbReference>
<keyword evidence="2" id="KW-1185">Reference proteome</keyword>
<dbReference type="SUPFAM" id="SSF89360">
    <property type="entry name" value="HesB-like domain"/>
    <property type="match status" value="1"/>
</dbReference>
<dbReference type="AlphaFoldDB" id="A0A0D2JH27"/>
<evidence type="ECO:0000313" key="1">
    <source>
        <dbReference type="EMBL" id="KIX15016.1"/>
    </source>
</evidence>
<organism evidence="1 2">
    <name type="scientific">Dethiosulfatarculus sandiegensis</name>
    <dbReference type="NCBI Taxonomy" id="1429043"/>
    <lineage>
        <taxon>Bacteria</taxon>
        <taxon>Pseudomonadati</taxon>
        <taxon>Thermodesulfobacteriota</taxon>
        <taxon>Desulfarculia</taxon>
        <taxon>Desulfarculales</taxon>
        <taxon>Desulfarculaceae</taxon>
        <taxon>Dethiosulfatarculus</taxon>
    </lineage>
</organism>
<reference evidence="1 2" key="1">
    <citation type="submission" date="2013-11" db="EMBL/GenBank/DDBJ databases">
        <title>Metagenomic analysis of a methanogenic consortium involved in long chain n-alkane degradation.</title>
        <authorList>
            <person name="Davidova I.A."/>
            <person name="Callaghan A.V."/>
            <person name="Wawrik B."/>
            <person name="Pruitt S."/>
            <person name="Marks C."/>
            <person name="Duncan K.E."/>
            <person name="Suflita J.M."/>
        </authorList>
    </citation>
    <scope>NUCLEOTIDE SEQUENCE [LARGE SCALE GENOMIC DNA]</scope>
    <source>
        <strain evidence="1 2">SPR</strain>
    </source>
</reference>
<dbReference type="Gene3D" id="2.60.300.12">
    <property type="entry name" value="HesB-like domain"/>
    <property type="match status" value="1"/>
</dbReference>
<name>A0A0D2JH27_9BACT</name>
<dbReference type="InParanoid" id="A0A0D2JH27"/>
<dbReference type="InterPro" id="IPR035903">
    <property type="entry name" value="HesB-like_dom_sf"/>
</dbReference>
<evidence type="ECO:0000313" key="2">
    <source>
        <dbReference type="Proteomes" id="UP000032233"/>
    </source>
</evidence>
<dbReference type="OrthoDB" id="5460919at2"/>